<dbReference type="Gene3D" id="1.10.8.400">
    <property type="entry name" value="Enoyl acyl carrier protein reductase"/>
    <property type="match status" value="1"/>
</dbReference>
<dbReference type="GO" id="GO:0006633">
    <property type="term" value="P:fatty acid biosynthetic process"/>
    <property type="evidence" value="ECO:0007669"/>
    <property type="project" value="UniProtKB-KW"/>
</dbReference>
<comment type="similarity">
    <text evidence="2">Belongs to the short-chain dehydrogenases/reductases (SDR) family. FabI subfamily.</text>
</comment>
<protein>
    <recommendedName>
        <fullName evidence="9">Enoyl-[acyl-carrier-protein] reductase (NADH)</fullName>
    </recommendedName>
</protein>
<feature type="non-terminal residue" evidence="8">
    <location>
        <position position="1"/>
    </location>
</feature>
<evidence type="ECO:0000256" key="7">
    <source>
        <dbReference type="ARBA" id="ARBA00023160"/>
    </source>
</evidence>
<dbReference type="Gene3D" id="3.40.50.720">
    <property type="entry name" value="NAD(P)-binding Rossmann-like Domain"/>
    <property type="match status" value="1"/>
</dbReference>
<keyword evidence="7" id="KW-0275">Fatty acid biosynthesis</keyword>
<comment type="caution">
    <text evidence="8">The sequence shown here is derived from an EMBL/GenBank/DDBJ whole genome shotgun (WGS) entry which is preliminary data.</text>
</comment>
<dbReference type="InterPro" id="IPR002347">
    <property type="entry name" value="SDR_fam"/>
</dbReference>
<dbReference type="FunFam" id="1.10.8.400:FF:000001">
    <property type="entry name" value="Enoyl-[acyl-carrier-protein] reductase [NADH]"/>
    <property type="match status" value="1"/>
</dbReference>
<evidence type="ECO:0000256" key="5">
    <source>
        <dbReference type="ARBA" id="ARBA00023002"/>
    </source>
</evidence>
<organism evidence="8">
    <name type="scientific">marine sediment metagenome</name>
    <dbReference type="NCBI Taxonomy" id="412755"/>
    <lineage>
        <taxon>unclassified sequences</taxon>
        <taxon>metagenomes</taxon>
        <taxon>ecological metagenomes</taxon>
    </lineage>
</organism>
<dbReference type="SUPFAM" id="SSF51735">
    <property type="entry name" value="NAD(P)-binding Rossmann-fold domains"/>
    <property type="match status" value="1"/>
</dbReference>
<dbReference type="InterPro" id="IPR014358">
    <property type="entry name" value="Enoyl-ACP_Rdtase_NADH"/>
</dbReference>
<dbReference type="EMBL" id="BARS01045737">
    <property type="protein sequence ID" value="GAG36000.1"/>
    <property type="molecule type" value="Genomic_DNA"/>
</dbReference>
<accession>X0WZ59</accession>
<evidence type="ECO:0008006" key="9">
    <source>
        <dbReference type="Google" id="ProtNLM"/>
    </source>
</evidence>
<keyword evidence="5" id="KW-0560">Oxidoreductase</keyword>
<dbReference type="PANTHER" id="PTHR43159">
    <property type="entry name" value="ENOYL-[ACYL-CARRIER-PROTEIN] REDUCTASE"/>
    <property type="match status" value="1"/>
</dbReference>
<evidence type="ECO:0000256" key="1">
    <source>
        <dbReference type="ARBA" id="ARBA00005194"/>
    </source>
</evidence>
<reference evidence="8" key="1">
    <citation type="journal article" date="2014" name="Front. Microbiol.">
        <title>High frequency of phylogenetically diverse reductive dehalogenase-homologous genes in deep subseafloor sedimentary metagenomes.</title>
        <authorList>
            <person name="Kawai M."/>
            <person name="Futagami T."/>
            <person name="Toyoda A."/>
            <person name="Takaki Y."/>
            <person name="Nishi S."/>
            <person name="Hori S."/>
            <person name="Arai W."/>
            <person name="Tsubouchi T."/>
            <person name="Morono Y."/>
            <person name="Uchiyama I."/>
            <person name="Ito T."/>
            <person name="Fujiyama A."/>
            <person name="Inagaki F."/>
            <person name="Takami H."/>
        </authorList>
    </citation>
    <scope>NUCLEOTIDE SEQUENCE</scope>
    <source>
        <strain evidence="8">Expedition CK06-06</strain>
    </source>
</reference>
<sequence>FGRIDMLVHAVAFAETADLNDLFLNTSRAGFHTAMDISVYSLVSLARAVRPLMSNGGAIVTLSYYGAEKVIPRYNVMGVAKAALEASARYLAAELGPEGIRVNVISAGPVKTLSSGAFLGFRDMLRYVGEASPLRRNITREEVGKTALYLLSDLSSGVTGETLHVDGGYNILGVTESKEAGT</sequence>
<evidence type="ECO:0000256" key="4">
    <source>
        <dbReference type="ARBA" id="ARBA00022832"/>
    </source>
</evidence>
<keyword evidence="3" id="KW-0444">Lipid biosynthesis</keyword>
<comment type="pathway">
    <text evidence="1">Lipid metabolism; fatty acid biosynthesis.</text>
</comment>
<proteinExistence type="inferred from homology"/>
<dbReference type="PANTHER" id="PTHR43159:SF2">
    <property type="entry name" value="ENOYL-[ACYL-CARRIER-PROTEIN] REDUCTASE [NADH], CHLOROPLASTIC"/>
    <property type="match status" value="1"/>
</dbReference>
<gene>
    <name evidence="8" type="ORF">S01H1_68938</name>
</gene>
<keyword evidence="4" id="KW-0276">Fatty acid metabolism</keyword>
<name>X0WZ59_9ZZZZ</name>
<dbReference type="GO" id="GO:0004318">
    <property type="term" value="F:enoyl-[acyl-carrier-protein] reductase (NADH) activity"/>
    <property type="evidence" value="ECO:0007669"/>
    <property type="project" value="InterPro"/>
</dbReference>
<evidence type="ECO:0000256" key="6">
    <source>
        <dbReference type="ARBA" id="ARBA00023098"/>
    </source>
</evidence>
<dbReference type="AlphaFoldDB" id="X0WZ59"/>
<dbReference type="PRINTS" id="PR00081">
    <property type="entry name" value="GDHRDH"/>
</dbReference>
<dbReference type="Pfam" id="PF13561">
    <property type="entry name" value="adh_short_C2"/>
    <property type="match status" value="1"/>
</dbReference>
<evidence type="ECO:0000256" key="2">
    <source>
        <dbReference type="ARBA" id="ARBA00009233"/>
    </source>
</evidence>
<evidence type="ECO:0000313" key="8">
    <source>
        <dbReference type="EMBL" id="GAG36000.1"/>
    </source>
</evidence>
<dbReference type="InterPro" id="IPR036291">
    <property type="entry name" value="NAD(P)-bd_dom_sf"/>
</dbReference>
<keyword evidence="6" id="KW-0443">Lipid metabolism</keyword>
<evidence type="ECO:0000256" key="3">
    <source>
        <dbReference type="ARBA" id="ARBA00022516"/>
    </source>
</evidence>